<dbReference type="Pfam" id="PF00092">
    <property type="entry name" value="VWA"/>
    <property type="match status" value="1"/>
</dbReference>
<evidence type="ECO:0000313" key="4">
    <source>
        <dbReference type="EMBL" id="KAG2426082.1"/>
    </source>
</evidence>
<dbReference type="InterPro" id="IPR051266">
    <property type="entry name" value="CLCR"/>
</dbReference>
<feature type="domain" description="VWFA" evidence="3">
    <location>
        <begin position="396"/>
        <end position="594"/>
    </location>
</feature>
<dbReference type="SMART" id="SM00327">
    <property type="entry name" value="VWA"/>
    <property type="match status" value="1"/>
</dbReference>
<reference evidence="4" key="1">
    <citation type="journal article" date="2020" name="bioRxiv">
        <title>Comparative genomics of Chlamydomonas.</title>
        <authorList>
            <person name="Craig R.J."/>
            <person name="Hasan A.R."/>
            <person name="Ness R.W."/>
            <person name="Keightley P.D."/>
        </authorList>
    </citation>
    <scope>NUCLEOTIDE SEQUENCE</scope>
    <source>
        <strain evidence="4">SAG 7.73</strain>
    </source>
</reference>
<keyword evidence="5" id="KW-1185">Reference proteome</keyword>
<dbReference type="SUPFAM" id="SSF53300">
    <property type="entry name" value="vWA-like"/>
    <property type="match status" value="1"/>
</dbReference>
<proteinExistence type="predicted"/>
<dbReference type="InterPro" id="IPR036465">
    <property type="entry name" value="vWFA_dom_sf"/>
</dbReference>
<evidence type="ECO:0000256" key="2">
    <source>
        <dbReference type="SAM" id="MobiDB-lite"/>
    </source>
</evidence>
<evidence type="ECO:0000313" key="5">
    <source>
        <dbReference type="Proteomes" id="UP000650467"/>
    </source>
</evidence>
<feature type="coiled-coil region" evidence="1">
    <location>
        <begin position="93"/>
        <end position="153"/>
    </location>
</feature>
<name>A0A835SF52_CHLIN</name>
<dbReference type="Gene3D" id="3.40.50.410">
    <property type="entry name" value="von Willebrand factor, type A domain"/>
    <property type="match status" value="1"/>
</dbReference>
<evidence type="ECO:0000259" key="3">
    <source>
        <dbReference type="PROSITE" id="PS50234"/>
    </source>
</evidence>
<gene>
    <name evidence="4" type="ORF">HXX76_013270</name>
</gene>
<evidence type="ECO:0000256" key="1">
    <source>
        <dbReference type="SAM" id="Coils"/>
    </source>
</evidence>
<protein>
    <recommendedName>
        <fullName evidence="3">VWFA domain-containing protein</fullName>
    </recommendedName>
</protein>
<feature type="compositionally biased region" description="Polar residues" evidence="2">
    <location>
        <begin position="22"/>
        <end position="31"/>
    </location>
</feature>
<dbReference type="Proteomes" id="UP000650467">
    <property type="component" value="Unassembled WGS sequence"/>
</dbReference>
<feature type="region of interest" description="Disordered" evidence="2">
    <location>
        <begin position="1"/>
        <end position="35"/>
    </location>
</feature>
<keyword evidence="1" id="KW-0175">Coiled coil</keyword>
<comment type="caution">
    <text evidence="4">The sequence shown here is derived from an EMBL/GenBank/DDBJ whole genome shotgun (WGS) entry which is preliminary data.</text>
</comment>
<dbReference type="EMBL" id="JAEHOC010000050">
    <property type="protein sequence ID" value="KAG2426082.1"/>
    <property type="molecule type" value="Genomic_DNA"/>
</dbReference>
<dbReference type="PANTHER" id="PTHR10579:SF43">
    <property type="entry name" value="ZINC FINGER (C3HC4-TYPE RING FINGER) FAMILY PROTEIN"/>
    <property type="match status" value="1"/>
</dbReference>
<dbReference type="PROSITE" id="PS50234">
    <property type="entry name" value="VWFA"/>
    <property type="match status" value="1"/>
</dbReference>
<dbReference type="OrthoDB" id="687730at2759"/>
<dbReference type="PANTHER" id="PTHR10579">
    <property type="entry name" value="CALCIUM-ACTIVATED CHLORIDE CHANNEL REGULATOR"/>
    <property type="match status" value="1"/>
</dbReference>
<accession>A0A835SF52</accession>
<dbReference type="InterPro" id="IPR002035">
    <property type="entry name" value="VWF_A"/>
</dbReference>
<dbReference type="AlphaFoldDB" id="A0A835SF52"/>
<sequence>MAGLIGASSHQPAPAPRWPGLQPQQLPQASVPSPVHTVAHLDQVQAQAQQQPQTDAAQLLAAGGQSREHVIARLLQVQAQQARRVQEAALLQYQQYSGQHAQFTREHVQLQNELMAPMQPQPPNQPYSANSAMQLLQAQLERAQIQAQQQVQAWLQHQNEHANSTAGHMPNPVPPSAPPPEAGILPPQPAPTGTNMLHVLLPNLRAQQQAQQRTAAPANAVSMDEDVAATPLIALLRQARRAFQDQQMQPTFTPPAARVCSDRRSAELAEMDAELAAMLCQPVQLPAHVRVRPMFTSDAIARAILIQAAELPLSRRHELVSAAAADPDLALAFADPAADSTAELQETEQEQEACDTEPLALALVPEYEQYGLGEEAVRFVVSVKAAAEVKQRAHVALTCVLDRSGSMGGERIKLVCKTCHFLIDQLTDDDYLGIVTYSVEAREELPLLRMTAQARSLARTIINAMRVEGGTALYAGLAAGVTQQMAAMSELKAGAAASRGAVSSRIVHSCFLFTDGEATTGPRTPHAIMRGLASLQSSADQPAKVHTFGFGADHSVELLQGVAEAQAGVYYYISCEADIPSGFGDALGGLLAVVAKDVRLPAVPSASPATAASVFNDMFAEESHECLLVLGLSPVTSAFAAGTAVASPSAQPAKAAGDCVLCHVDLEYTDVATGRRRHSTAALALPRTAAPRAADAQPAELVFITTARYDTLDAIEAAEAAAAAAARPGGGAELGAAHGLLDAHMARLQSTLRWPGGPVTPLDQALDALAAQTQSARASIAPRFEFNAEGVAAAASVAQAKSQYRNMSSAKVAAYCPSVFPPPPPPPM</sequence>
<organism evidence="4 5">
    <name type="scientific">Chlamydomonas incerta</name>
    <dbReference type="NCBI Taxonomy" id="51695"/>
    <lineage>
        <taxon>Eukaryota</taxon>
        <taxon>Viridiplantae</taxon>
        <taxon>Chlorophyta</taxon>
        <taxon>core chlorophytes</taxon>
        <taxon>Chlorophyceae</taxon>
        <taxon>CS clade</taxon>
        <taxon>Chlamydomonadales</taxon>
        <taxon>Chlamydomonadaceae</taxon>
        <taxon>Chlamydomonas</taxon>
    </lineage>
</organism>